<proteinExistence type="predicted"/>
<dbReference type="STRING" id="651661.SAMN05660293_00425"/>
<feature type="transmembrane region" description="Helical" evidence="2">
    <location>
        <begin position="6"/>
        <end position="26"/>
    </location>
</feature>
<dbReference type="Proteomes" id="UP000190897">
    <property type="component" value="Unassembled WGS sequence"/>
</dbReference>
<gene>
    <name evidence="3" type="ORF">SAMN05660293_00425</name>
</gene>
<evidence type="ECO:0000313" key="4">
    <source>
        <dbReference type="Proteomes" id="UP000190897"/>
    </source>
</evidence>
<keyword evidence="2" id="KW-0812">Transmembrane</keyword>
<organism evidence="3 4">
    <name type="scientific">Dyadobacter psychrophilus</name>
    <dbReference type="NCBI Taxonomy" id="651661"/>
    <lineage>
        <taxon>Bacteria</taxon>
        <taxon>Pseudomonadati</taxon>
        <taxon>Bacteroidota</taxon>
        <taxon>Cytophagia</taxon>
        <taxon>Cytophagales</taxon>
        <taxon>Spirosomataceae</taxon>
        <taxon>Dyadobacter</taxon>
    </lineage>
</organism>
<reference evidence="4" key="1">
    <citation type="submission" date="2017-02" db="EMBL/GenBank/DDBJ databases">
        <authorList>
            <person name="Varghese N."/>
            <person name="Submissions S."/>
        </authorList>
    </citation>
    <scope>NUCLEOTIDE SEQUENCE [LARGE SCALE GENOMIC DNA]</scope>
    <source>
        <strain evidence="4">DSM 22270</strain>
    </source>
</reference>
<protein>
    <submittedName>
        <fullName evidence="3">Uncharacterized protein</fullName>
    </submittedName>
</protein>
<name>A0A1T5BKM9_9BACT</name>
<evidence type="ECO:0000313" key="3">
    <source>
        <dbReference type="EMBL" id="SKB47798.1"/>
    </source>
</evidence>
<keyword evidence="2" id="KW-0472">Membrane</keyword>
<dbReference type="RefSeq" id="WP_082213013.1">
    <property type="nucleotide sequence ID" value="NZ_FUZA01000001.1"/>
</dbReference>
<dbReference type="AlphaFoldDB" id="A0A1T5BKM9"/>
<keyword evidence="1" id="KW-0175">Coiled coil</keyword>
<keyword evidence="4" id="KW-1185">Reference proteome</keyword>
<sequence length="160" mass="18303">MSRSQWYILINVALLLFGSIAFYYATPKFRKSNQTKLISQEKESEFRKEVIILDSLYKQHVEALATNDQIAIASTDAVLERQFALMKKEYAGQTSPALLASKLIRNYQVRVLLNKHLLSKRSEQAGEMKRVSTLVSKLEEQNAELKSQNQMIKQVLLGLP</sequence>
<keyword evidence="2" id="KW-1133">Transmembrane helix</keyword>
<dbReference type="EMBL" id="FUZA01000001">
    <property type="protein sequence ID" value="SKB47798.1"/>
    <property type="molecule type" value="Genomic_DNA"/>
</dbReference>
<evidence type="ECO:0000256" key="1">
    <source>
        <dbReference type="SAM" id="Coils"/>
    </source>
</evidence>
<accession>A0A1T5BKM9</accession>
<evidence type="ECO:0000256" key="2">
    <source>
        <dbReference type="SAM" id="Phobius"/>
    </source>
</evidence>
<feature type="coiled-coil region" evidence="1">
    <location>
        <begin position="128"/>
        <end position="155"/>
    </location>
</feature>
<dbReference type="OrthoDB" id="952999at2"/>